<dbReference type="PANTHER" id="PTHR15549:SF26">
    <property type="entry name" value="AXIAL BUDDING PATTERN PROTEIN 2-RELATED"/>
    <property type="match status" value="1"/>
</dbReference>
<keyword evidence="8" id="KW-1185">Reference proteome</keyword>
<evidence type="ECO:0000313" key="8">
    <source>
        <dbReference type="Proteomes" id="UP000305067"/>
    </source>
</evidence>
<dbReference type="Gene3D" id="2.60.120.260">
    <property type="entry name" value="Galactose-binding domain-like"/>
    <property type="match status" value="2"/>
</dbReference>
<feature type="compositionally biased region" description="Polar residues" evidence="5">
    <location>
        <begin position="478"/>
        <end position="487"/>
    </location>
</feature>
<evidence type="ECO:0000256" key="2">
    <source>
        <dbReference type="ARBA" id="ARBA00022692"/>
    </source>
</evidence>
<name>A0A5C3Q8E6_9AGAR</name>
<keyword evidence="4 6" id="KW-0472">Membrane</keyword>
<organism evidence="7 8">
    <name type="scientific">Pterulicium gracile</name>
    <dbReference type="NCBI Taxonomy" id="1884261"/>
    <lineage>
        <taxon>Eukaryota</taxon>
        <taxon>Fungi</taxon>
        <taxon>Dikarya</taxon>
        <taxon>Basidiomycota</taxon>
        <taxon>Agaricomycotina</taxon>
        <taxon>Agaricomycetes</taxon>
        <taxon>Agaricomycetidae</taxon>
        <taxon>Agaricales</taxon>
        <taxon>Pleurotineae</taxon>
        <taxon>Pterulaceae</taxon>
        <taxon>Pterulicium</taxon>
    </lineage>
</organism>
<keyword evidence="3 6" id="KW-1133">Transmembrane helix</keyword>
<evidence type="ECO:0000256" key="4">
    <source>
        <dbReference type="ARBA" id="ARBA00023136"/>
    </source>
</evidence>
<dbReference type="GO" id="GO:0016020">
    <property type="term" value="C:membrane"/>
    <property type="evidence" value="ECO:0007669"/>
    <property type="project" value="UniProtKB-SubCell"/>
</dbReference>
<dbReference type="EMBL" id="ML178840">
    <property type="protein sequence ID" value="TFK98335.1"/>
    <property type="molecule type" value="Genomic_DNA"/>
</dbReference>
<evidence type="ECO:0000256" key="6">
    <source>
        <dbReference type="SAM" id="Phobius"/>
    </source>
</evidence>
<dbReference type="STRING" id="1884261.A0A5C3Q8E6"/>
<feature type="compositionally biased region" description="Basic and acidic residues" evidence="5">
    <location>
        <begin position="310"/>
        <end position="332"/>
    </location>
</feature>
<evidence type="ECO:0000313" key="7">
    <source>
        <dbReference type="EMBL" id="TFK98335.1"/>
    </source>
</evidence>
<evidence type="ECO:0000256" key="5">
    <source>
        <dbReference type="SAM" id="MobiDB-lite"/>
    </source>
</evidence>
<gene>
    <name evidence="7" type="ORF">BDV98DRAFT_573000</name>
</gene>
<accession>A0A5C3Q8E6</accession>
<evidence type="ECO:0000256" key="3">
    <source>
        <dbReference type="ARBA" id="ARBA00022989"/>
    </source>
</evidence>
<sequence>MSGSNPPNAVVLLDDTSDAFYNPQAWSTRKNEYHYNGGQWVNDGAAESSISCAFEGTSITFYGRNQTQSSWTAELIYDDDVSGEVVTMSSDRPMIYDFLTSKTLPEGSHTLQLKNMRATSNHTGEQPKFDYAYVVPGMRTNVMGKLLMVDDGDASISYSGGWEPTINPLANQLEPSPSNEYAVPHREGTHVSRTNGDSFSMDFVGTSIALGGVLLNDGTVGRFTLNIHIDDQPSRTRVITTDGNPQPYQPRIFPNYNFYTSDRPLSHGPHTVKVEVTDFSGNLPFILDYVLYTAAFESFEALAAGPSEGGQDKPTETPKDQDPSTEEEKQEAKPSSLGAIVGGVVGGAVFAALIILLLFLCLRRRRRKQYKTRQAFEIDTQPTPLFLNERPNSGSSETFPLTMTRSSDVTDTTRGMSMGMVGYSSKMRRMDDTPPSRSSPLSRSTGESSSSNPNSDPFAVPSQVGASRLFESTESEYSEGSRSTVTGAMSDAPPPPYEPRT</sequence>
<proteinExistence type="predicted"/>
<dbReference type="AlphaFoldDB" id="A0A5C3Q8E6"/>
<dbReference type="Proteomes" id="UP000305067">
    <property type="component" value="Unassembled WGS sequence"/>
</dbReference>
<feature type="transmembrane region" description="Helical" evidence="6">
    <location>
        <begin position="337"/>
        <end position="362"/>
    </location>
</feature>
<comment type="subcellular location">
    <subcellularLocation>
        <location evidence="1">Membrane</location>
        <topology evidence="1">Single-pass membrane protein</topology>
    </subcellularLocation>
</comment>
<keyword evidence="2 6" id="KW-0812">Transmembrane</keyword>
<feature type="region of interest" description="Disordered" evidence="5">
    <location>
        <begin position="407"/>
        <end position="501"/>
    </location>
</feature>
<protein>
    <submittedName>
        <fullName evidence="7">Uncharacterized protein</fullName>
    </submittedName>
</protein>
<reference evidence="7 8" key="1">
    <citation type="journal article" date="2019" name="Nat. Ecol. Evol.">
        <title>Megaphylogeny resolves global patterns of mushroom evolution.</title>
        <authorList>
            <person name="Varga T."/>
            <person name="Krizsan K."/>
            <person name="Foldi C."/>
            <person name="Dima B."/>
            <person name="Sanchez-Garcia M."/>
            <person name="Sanchez-Ramirez S."/>
            <person name="Szollosi G.J."/>
            <person name="Szarkandi J.G."/>
            <person name="Papp V."/>
            <person name="Albert L."/>
            <person name="Andreopoulos W."/>
            <person name="Angelini C."/>
            <person name="Antonin V."/>
            <person name="Barry K.W."/>
            <person name="Bougher N.L."/>
            <person name="Buchanan P."/>
            <person name="Buyck B."/>
            <person name="Bense V."/>
            <person name="Catcheside P."/>
            <person name="Chovatia M."/>
            <person name="Cooper J."/>
            <person name="Damon W."/>
            <person name="Desjardin D."/>
            <person name="Finy P."/>
            <person name="Geml J."/>
            <person name="Haridas S."/>
            <person name="Hughes K."/>
            <person name="Justo A."/>
            <person name="Karasinski D."/>
            <person name="Kautmanova I."/>
            <person name="Kiss B."/>
            <person name="Kocsube S."/>
            <person name="Kotiranta H."/>
            <person name="LaButti K.M."/>
            <person name="Lechner B.E."/>
            <person name="Liimatainen K."/>
            <person name="Lipzen A."/>
            <person name="Lukacs Z."/>
            <person name="Mihaltcheva S."/>
            <person name="Morgado L.N."/>
            <person name="Niskanen T."/>
            <person name="Noordeloos M.E."/>
            <person name="Ohm R.A."/>
            <person name="Ortiz-Santana B."/>
            <person name="Ovrebo C."/>
            <person name="Racz N."/>
            <person name="Riley R."/>
            <person name="Savchenko A."/>
            <person name="Shiryaev A."/>
            <person name="Soop K."/>
            <person name="Spirin V."/>
            <person name="Szebenyi C."/>
            <person name="Tomsovsky M."/>
            <person name="Tulloss R.E."/>
            <person name="Uehling J."/>
            <person name="Grigoriev I.V."/>
            <person name="Vagvolgyi C."/>
            <person name="Papp T."/>
            <person name="Martin F.M."/>
            <person name="Miettinen O."/>
            <person name="Hibbett D.S."/>
            <person name="Nagy L.G."/>
        </authorList>
    </citation>
    <scope>NUCLEOTIDE SEQUENCE [LARGE SCALE GENOMIC DNA]</scope>
    <source>
        <strain evidence="7 8">CBS 309.79</strain>
    </source>
</reference>
<feature type="region of interest" description="Disordered" evidence="5">
    <location>
        <begin position="304"/>
        <end position="335"/>
    </location>
</feature>
<dbReference type="OrthoDB" id="2756615at2759"/>
<dbReference type="PANTHER" id="PTHR15549">
    <property type="entry name" value="PAIRED IMMUNOGLOBULIN-LIKE TYPE 2 RECEPTOR"/>
    <property type="match status" value="1"/>
</dbReference>
<feature type="compositionally biased region" description="Pro residues" evidence="5">
    <location>
        <begin position="492"/>
        <end position="501"/>
    </location>
</feature>
<dbReference type="InterPro" id="IPR051694">
    <property type="entry name" value="Immunoregulatory_rcpt-like"/>
</dbReference>
<feature type="compositionally biased region" description="Low complexity" evidence="5">
    <location>
        <begin position="435"/>
        <end position="457"/>
    </location>
</feature>
<evidence type="ECO:0000256" key="1">
    <source>
        <dbReference type="ARBA" id="ARBA00004167"/>
    </source>
</evidence>
<dbReference type="GO" id="GO:0071944">
    <property type="term" value="C:cell periphery"/>
    <property type="evidence" value="ECO:0007669"/>
    <property type="project" value="UniProtKB-ARBA"/>
</dbReference>